<protein>
    <recommendedName>
        <fullName evidence="7">Rhodopsin domain-containing protein</fullName>
    </recommendedName>
</protein>
<dbReference type="STRING" id="685588.A0A067TCH9"/>
<dbReference type="AlphaFoldDB" id="A0A067TCH9"/>
<dbReference type="Pfam" id="PF20684">
    <property type="entry name" value="Fung_rhodopsin"/>
    <property type="match status" value="1"/>
</dbReference>
<reference evidence="9" key="1">
    <citation type="journal article" date="2014" name="Proc. Natl. Acad. Sci. U.S.A.">
        <title>Extensive sampling of basidiomycete genomes demonstrates inadequacy of the white-rot/brown-rot paradigm for wood decay fungi.</title>
        <authorList>
            <person name="Riley R."/>
            <person name="Salamov A.A."/>
            <person name="Brown D.W."/>
            <person name="Nagy L.G."/>
            <person name="Floudas D."/>
            <person name="Held B.W."/>
            <person name="Levasseur A."/>
            <person name="Lombard V."/>
            <person name="Morin E."/>
            <person name="Otillar R."/>
            <person name="Lindquist E.A."/>
            <person name="Sun H."/>
            <person name="LaButti K.M."/>
            <person name="Schmutz J."/>
            <person name="Jabbour D."/>
            <person name="Luo H."/>
            <person name="Baker S.E."/>
            <person name="Pisabarro A.G."/>
            <person name="Walton J.D."/>
            <person name="Blanchette R.A."/>
            <person name="Henrissat B."/>
            <person name="Martin F."/>
            <person name="Cullen D."/>
            <person name="Hibbett D.S."/>
            <person name="Grigoriev I.V."/>
        </authorList>
    </citation>
    <scope>NUCLEOTIDE SEQUENCE [LARGE SCALE GENOMIC DNA]</scope>
    <source>
        <strain evidence="9">CBS 339.88</strain>
    </source>
</reference>
<feature type="transmembrane region" description="Helical" evidence="6">
    <location>
        <begin position="6"/>
        <end position="26"/>
    </location>
</feature>
<feature type="transmembrane region" description="Helical" evidence="6">
    <location>
        <begin position="38"/>
        <end position="57"/>
    </location>
</feature>
<evidence type="ECO:0000313" key="9">
    <source>
        <dbReference type="Proteomes" id="UP000027222"/>
    </source>
</evidence>
<evidence type="ECO:0000256" key="1">
    <source>
        <dbReference type="ARBA" id="ARBA00004141"/>
    </source>
</evidence>
<sequence>MYSSAQIQLTSAICSSIAIATTLLRLYVRRRALWADDLFALLSMLFLSTQLGVLLAAEAIPSALTRSYLVMSTFYATIWCARLGILFTIIRIGSGTQRRRVLAVLASMFVVLFSVLVGQLFWVCESQQRRATRPNSNIPCTPNKQIAFTQLGSDIFADLTLLLSSLQLFLIIQDKALRIRLICIFATCTATTIVSFVHAAFILTSEGTKIVIAALVEVHPFI</sequence>
<feature type="domain" description="Rhodopsin" evidence="7">
    <location>
        <begin position="27"/>
        <end position="204"/>
    </location>
</feature>
<evidence type="ECO:0000256" key="2">
    <source>
        <dbReference type="ARBA" id="ARBA00022692"/>
    </source>
</evidence>
<keyword evidence="2 6" id="KW-0812">Transmembrane</keyword>
<dbReference type="HOGENOM" id="CLU_052841_1_0_1"/>
<feature type="transmembrane region" description="Helical" evidence="6">
    <location>
        <begin position="155"/>
        <end position="172"/>
    </location>
</feature>
<organism evidence="8 9">
    <name type="scientific">Galerina marginata (strain CBS 339.88)</name>
    <dbReference type="NCBI Taxonomy" id="685588"/>
    <lineage>
        <taxon>Eukaryota</taxon>
        <taxon>Fungi</taxon>
        <taxon>Dikarya</taxon>
        <taxon>Basidiomycota</taxon>
        <taxon>Agaricomycotina</taxon>
        <taxon>Agaricomycetes</taxon>
        <taxon>Agaricomycetidae</taxon>
        <taxon>Agaricales</taxon>
        <taxon>Agaricineae</taxon>
        <taxon>Strophariaceae</taxon>
        <taxon>Galerina</taxon>
    </lineage>
</organism>
<dbReference type="PANTHER" id="PTHR33048">
    <property type="entry name" value="PTH11-LIKE INTEGRAL MEMBRANE PROTEIN (AFU_ORTHOLOGUE AFUA_5G11245)"/>
    <property type="match status" value="1"/>
</dbReference>
<feature type="transmembrane region" description="Helical" evidence="6">
    <location>
        <begin position="69"/>
        <end position="90"/>
    </location>
</feature>
<evidence type="ECO:0000256" key="3">
    <source>
        <dbReference type="ARBA" id="ARBA00022989"/>
    </source>
</evidence>
<evidence type="ECO:0000313" key="8">
    <source>
        <dbReference type="EMBL" id="KDR80910.1"/>
    </source>
</evidence>
<dbReference type="GO" id="GO:0016020">
    <property type="term" value="C:membrane"/>
    <property type="evidence" value="ECO:0007669"/>
    <property type="project" value="UniProtKB-SubCell"/>
</dbReference>
<evidence type="ECO:0000256" key="6">
    <source>
        <dbReference type="SAM" id="Phobius"/>
    </source>
</evidence>
<comment type="similarity">
    <text evidence="5">Belongs to the SAT4 family.</text>
</comment>
<gene>
    <name evidence="8" type="ORF">GALMADRAFT_1114804</name>
</gene>
<evidence type="ECO:0000259" key="7">
    <source>
        <dbReference type="Pfam" id="PF20684"/>
    </source>
</evidence>
<dbReference type="PANTHER" id="PTHR33048:SF146">
    <property type="entry name" value="INTEGRAL MEMBRANE PROTEIN"/>
    <property type="match status" value="1"/>
</dbReference>
<dbReference type="InterPro" id="IPR049326">
    <property type="entry name" value="Rhodopsin_dom_fungi"/>
</dbReference>
<name>A0A067TCH9_GALM3</name>
<dbReference type="OrthoDB" id="444631at2759"/>
<keyword evidence="4 6" id="KW-0472">Membrane</keyword>
<feature type="transmembrane region" description="Helical" evidence="6">
    <location>
        <begin position="102"/>
        <end position="122"/>
    </location>
</feature>
<dbReference type="InterPro" id="IPR052337">
    <property type="entry name" value="SAT4-like"/>
</dbReference>
<accession>A0A067TCH9</accession>
<evidence type="ECO:0000256" key="5">
    <source>
        <dbReference type="ARBA" id="ARBA00038359"/>
    </source>
</evidence>
<feature type="transmembrane region" description="Helical" evidence="6">
    <location>
        <begin position="179"/>
        <end position="203"/>
    </location>
</feature>
<dbReference type="Proteomes" id="UP000027222">
    <property type="component" value="Unassembled WGS sequence"/>
</dbReference>
<keyword evidence="3 6" id="KW-1133">Transmembrane helix</keyword>
<dbReference type="EMBL" id="KL142371">
    <property type="protein sequence ID" value="KDR80910.1"/>
    <property type="molecule type" value="Genomic_DNA"/>
</dbReference>
<keyword evidence="9" id="KW-1185">Reference proteome</keyword>
<proteinExistence type="inferred from homology"/>
<comment type="subcellular location">
    <subcellularLocation>
        <location evidence="1">Membrane</location>
        <topology evidence="1">Multi-pass membrane protein</topology>
    </subcellularLocation>
</comment>
<evidence type="ECO:0000256" key="4">
    <source>
        <dbReference type="ARBA" id="ARBA00023136"/>
    </source>
</evidence>